<reference evidence="2" key="2">
    <citation type="submission" date="2020-05" db="UniProtKB">
        <authorList>
            <consortium name="EnsemblMetazoa"/>
        </authorList>
    </citation>
    <scope>IDENTIFICATION</scope>
    <source>
        <strain evidence="2">IAEA</strain>
    </source>
</reference>
<dbReference type="VEuPathDB" id="VectorBase:GBRI001801"/>
<feature type="transmembrane region" description="Helical" evidence="1">
    <location>
        <begin position="20"/>
        <end position="47"/>
    </location>
</feature>
<sequence length="142" mass="16590">MLEHKVYIYVRVPDVLRCKILLNTIANINSNIIMRVLFLICAVYLAIPEYPTRLWNVKVAIEDGNIVQRKLYPIDTDTSKGTNGDDDPQFAIRDIQRFLFLQTFIDPLVMDWKQTLVPARHCNVMCFTRCNVTTILHYMLNL</sequence>
<dbReference type="AlphaFoldDB" id="A0A1A9W0F7"/>
<reference evidence="3" key="1">
    <citation type="submission" date="2014-03" db="EMBL/GenBank/DDBJ databases">
        <authorList>
            <person name="Aksoy S."/>
            <person name="Warren W."/>
            <person name="Wilson R.K."/>
        </authorList>
    </citation>
    <scope>NUCLEOTIDE SEQUENCE [LARGE SCALE GENOMIC DNA]</scope>
    <source>
        <strain evidence="3">IAEA</strain>
    </source>
</reference>
<keyword evidence="3" id="KW-1185">Reference proteome</keyword>
<protein>
    <submittedName>
        <fullName evidence="2">Uncharacterized protein</fullName>
    </submittedName>
</protein>
<dbReference type="EnsemblMetazoa" id="GBRI001801-RA">
    <property type="protein sequence ID" value="GBRI001801-PA"/>
    <property type="gene ID" value="GBRI001801"/>
</dbReference>
<name>A0A1A9W0F7_9MUSC</name>
<proteinExistence type="predicted"/>
<accession>A0A1A9W0F7</accession>
<organism evidence="2 3">
    <name type="scientific">Glossina brevipalpis</name>
    <dbReference type="NCBI Taxonomy" id="37001"/>
    <lineage>
        <taxon>Eukaryota</taxon>
        <taxon>Metazoa</taxon>
        <taxon>Ecdysozoa</taxon>
        <taxon>Arthropoda</taxon>
        <taxon>Hexapoda</taxon>
        <taxon>Insecta</taxon>
        <taxon>Pterygota</taxon>
        <taxon>Neoptera</taxon>
        <taxon>Endopterygota</taxon>
        <taxon>Diptera</taxon>
        <taxon>Brachycera</taxon>
        <taxon>Muscomorpha</taxon>
        <taxon>Hippoboscoidea</taxon>
        <taxon>Glossinidae</taxon>
        <taxon>Glossina</taxon>
    </lineage>
</organism>
<evidence type="ECO:0000256" key="1">
    <source>
        <dbReference type="SAM" id="Phobius"/>
    </source>
</evidence>
<keyword evidence="1" id="KW-1133">Transmembrane helix</keyword>
<keyword evidence="1" id="KW-0472">Membrane</keyword>
<dbReference type="Proteomes" id="UP000091820">
    <property type="component" value="Unassembled WGS sequence"/>
</dbReference>
<keyword evidence="1" id="KW-0812">Transmembrane</keyword>
<evidence type="ECO:0000313" key="2">
    <source>
        <dbReference type="EnsemblMetazoa" id="GBRI001801-PA"/>
    </source>
</evidence>
<evidence type="ECO:0000313" key="3">
    <source>
        <dbReference type="Proteomes" id="UP000091820"/>
    </source>
</evidence>